<organism evidence="3 4">
    <name type="scientific">Pontimicrobium aquaticum</name>
    <dbReference type="NCBI Taxonomy" id="2565367"/>
    <lineage>
        <taxon>Bacteria</taxon>
        <taxon>Pseudomonadati</taxon>
        <taxon>Bacteroidota</taxon>
        <taxon>Flavobacteriia</taxon>
        <taxon>Flavobacteriales</taxon>
        <taxon>Flavobacteriaceae</taxon>
        <taxon>Pontimicrobium</taxon>
    </lineage>
</organism>
<proteinExistence type="predicted"/>
<reference evidence="3 4" key="1">
    <citation type="submission" date="2019-04" db="EMBL/GenBank/DDBJ databases">
        <title>Lacinutrix sp. nov., isolated from marine water.</title>
        <authorList>
            <person name="Kim W."/>
        </authorList>
    </citation>
    <scope>NUCLEOTIDE SEQUENCE [LARGE SCALE GENOMIC DNA]</scope>
    <source>
        <strain evidence="3 4">CAU 1491</strain>
    </source>
</reference>
<evidence type="ECO:0000313" key="4">
    <source>
        <dbReference type="Proteomes" id="UP000307657"/>
    </source>
</evidence>
<dbReference type="PANTHER" id="PTHR33446">
    <property type="entry name" value="PROTEIN TONB-RELATED"/>
    <property type="match status" value="1"/>
</dbReference>
<dbReference type="GO" id="GO:0098797">
    <property type="term" value="C:plasma membrane protein complex"/>
    <property type="evidence" value="ECO:0007669"/>
    <property type="project" value="TreeGrafter"/>
</dbReference>
<keyword evidence="1" id="KW-0812">Transmembrane</keyword>
<gene>
    <name evidence="3" type="ORF">E5167_14305</name>
</gene>
<keyword evidence="4" id="KW-1185">Reference proteome</keyword>
<evidence type="ECO:0000259" key="2">
    <source>
        <dbReference type="Pfam" id="PF03544"/>
    </source>
</evidence>
<evidence type="ECO:0000313" key="3">
    <source>
        <dbReference type="EMBL" id="TJY32532.1"/>
    </source>
</evidence>
<dbReference type="Pfam" id="PF03544">
    <property type="entry name" value="TonB_C"/>
    <property type="match status" value="1"/>
</dbReference>
<dbReference type="Gene3D" id="3.30.1150.10">
    <property type="match status" value="1"/>
</dbReference>
<dbReference type="SUPFAM" id="SSF74653">
    <property type="entry name" value="TolA/TonB C-terminal domain"/>
    <property type="match status" value="1"/>
</dbReference>
<dbReference type="GO" id="GO:0055085">
    <property type="term" value="P:transmembrane transport"/>
    <property type="evidence" value="ECO:0007669"/>
    <property type="project" value="InterPro"/>
</dbReference>
<evidence type="ECO:0000256" key="1">
    <source>
        <dbReference type="SAM" id="Phobius"/>
    </source>
</evidence>
<comment type="caution">
    <text evidence="3">The sequence shown here is derived from an EMBL/GenBank/DDBJ whole genome shotgun (WGS) entry which is preliminary data.</text>
</comment>
<dbReference type="OrthoDB" id="1522859at2"/>
<dbReference type="InterPro" id="IPR037682">
    <property type="entry name" value="TonB_C"/>
</dbReference>
<feature type="domain" description="TonB C-terminal" evidence="2">
    <location>
        <begin position="167"/>
        <end position="237"/>
    </location>
</feature>
<feature type="transmembrane region" description="Helical" evidence="1">
    <location>
        <begin position="16"/>
        <end position="34"/>
    </location>
</feature>
<protein>
    <submittedName>
        <fullName evidence="3">Energy transducer TonB</fullName>
    </submittedName>
</protein>
<dbReference type="PANTHER" id="PTHR33446:SF2">
    <property type="entry name" value="PROTEIN TONB"/>
    <property type="match status" value="1"/>
</dbReference>
<name>A0A4U0EQD3_9FLAO</name>
<dbReference type="AlphaFoldDB" id="A0A4U0EQD3"/>
<dbReference type="InterPro" id="IPR051045">
    <property type="entry name" value="TonB-dependent_transducer"/>
</dbReference>
<accession>A0A4U0EQD3</accession>
<keyword evidence="1" id="KW-1133">Transmembrane helix</keyword>
<dbReference type="EMBL" id="SUPL01000009">
    <property type="protein sequence ID" value="TJY32532.1"/>
    <property type="molecule type" value="Genomic_DNA"/>
</dbReference>
<sequence length="240" mass="26767">METKKHPRADVRRNSSIYFAVGLVLMLLAANYSINYRTYDRVAIVEPPIEYDNPNDLKIPITNHPAPPPPEVKPPIVPDEIVEVDDDTDIKETIIDTSEDDTDEPIVDVADVVVEEDPIEPVDVPFVSVEHVPEFPGCNKGDNEAKRNCMSKKITKHVQKKFDSDLASELGLSGKQTIRVVFKIDKTGNIVGVQSRAPHPRLEKEAARVINLLPKMKPGKQRGEAVTVSYSLPIVFQVEN</sequence>
<dbReference type="GO" id="GO:0031992">
    <property type="term" value="F:energy transducer activity"/>
    <property type="evidence" value="ECO:0007669"/>
    <property type="project" value="TreeGrafter"/>
</dbReference>
<dbReference type="RefSeq" id="WP_136844849.1">
    <property type="nucleotide sequence ID" value="NZ_SUPL01000009.1"/>
</dbReference>
<keyword evidence="1" id="KW-0472">Membrane</keyword>
<dbReference type="Proteomes" id="UP000307657">
    <property type="component" value="Unassembled WGS sequence"/>
</dbReference>